<reference evidence="5" key="1">
    <citation type="submission" date="2025-08" db="UniProtKB">
        <authorList>
            <consortium name="RefSeq"/>
        </authorList>
    </citation>
    <scope>IDENTIFICATION</scope>
</reference>
<dbReference type="InterPro" id="IPR002073">
    <property type="entry name" value="PDEase_catalytic_dom"/>
</dbReference>
<keyword evidence="4" id="KW-1185">Reference proteome</keyword>
<evidence type="ECO:0000256" key="1">
    <source>
        <dbReference type="ARBA" id="ARBA00022723"/>
    </source>
</evidence>
<dbReference type="PROSITE" id="PS51845">
    <property type="entry name" value="PDEASE_I_2"/>
    <property type="match status" value="1"/>
</dbReference>
<dbReference type="InterPro" id="IPR036971">
    <property type="entry name" value="PDEase_catalytic_dom_sf"/>
</dbReference>
<dbReference type="RefSeq" id="XP_026191110.1">
    <property type="nucleotide sequence ID" value="XM_026335325.1"/>
</dbReference>
<dbReference type="PANTHER" id="PTHR11347">
    <property type="entry name" value="CYCLIC NUCLEOTIDE PHOSPHODIESTERASE"/>
    <property type="match status" value="1"/>
</dbReference>
<dbReference type="Proteomes" id="UP000515125">
    <property type="component" value="Unplaced"/>
</dbReference>
<protein>
    <submittedName>
        <fullName evidence="5">Calcium/calmodulin-dependent 3',5'-cyclic nucleotide phosphodiesterase 1A</fullName>
    </submittedName>
</protein>
<dbReference type="GeneID" id="34623674"/>
<dbReference type="GO" id="GO:0046872">
    <property type="term" value="F:metal ion binding"/>
    <property type="evidence" value="ECO:0007669"/>
    <property type="project" value="UniProtKB-KW"/>
</dbReference>
<feature type="non-terminal residue" evidence="5">
    <location>
        <position position="1"/>
    </location>
</feature>
<accession>A0A6P6RVG6</accession>
<evidence type="ECO:0000259" key="3">
    <source>
        <dbReference type="PROSITE" id="PS51845"/>
    </source>
</evidence>
<evidence type="ECO:0000256" key="2">
    <source>
        <dbReference type="ARBA" id="ARBA00022801"/>
    </source>
</evidence>
<feature type="non-terminal residue" evidence="5">
    <location>
        <position position="221"/>
    </location>
</feature>
<gene>
    <name evidence="5" type="primary">LOC34623674</name>
</gene>
<name>A0A6P6RVG6_9EIME</name>
<dbReference type="AlphaFoldDB" id="A0A6P6RVG6"/>
<proteinExistence type="predicted"/>
<dbReference type="Gene3D" id="1.10.1300.10">
    <property type="entry name" value="3'5'-cyclic nucleotide phosphodiesterase, catalytic domain"/>
    <property type="match status" value="1"/>
</dbReference>
<dbReference type="GO" id="GO:0007165">
    <property type="term" value="P:signal transduction"/>
    <property type="evidence" value="ECO:0007669"/>
    <property type="project" value="InterPro"/>
</dbReference>
<sequence length="221" mass="25619">RNNNFFVAEMSALSILFNDASVLENFHCSLTFRVLNDSSCNLFALLSDAEAREVRSKIIELILATDMRTHFEFLNRFRTIRGSEQFNFKKNEDDRWLAAELCMRASDIGHGALKWKQHFEWTARATTEFYLQGDEESRLGRTMSPLCDRETHAQLATSQLGFLRHVVRPLFVELDAIEKQKTITDALKNLDDNCEQWEKLGEAEQLIVFPQPVREQEATLQ</sequence>
<dbReference type="OrthoDB" id="331721at2759"/>
<keyword evidence="2" id="KW-0378">Hydrolase</keyword>
<dbReference type="GO" id="GO:0004114">
    <property type="term" value="F:3',5'-cyclic-nucleotide phosphodiesterase activity"/>
    <property type="evidence" value="ECO:0007669"/>
    <property type="project" value="InterPro"/>
</dbReference>
<dbReference type="Pfam" id="PF00233">
    <property type="entry name" value="PDEase_I"/>
    <property type="match status" value="1"/>
</dbReference>
<evidence type="ECO:0000313" key="5">
    <source>
        <dbReference type="RefSeq" id="XP_026191110.1"/>
    </source>
</evidence>
<dbReference type="SUPFAM" id="SSF109604">
    <property type="entry name" value="HD-domain/PDEase-like"/>
    <property type="match status" value="1"/>
</dbReference>
<keyword evidence="1" id="KW-0479">Metal-binding</keyword>
<organism evidence="4 5">
    <name type="scientific">Cyclospora cayetanensis</name>
    <dbReference type="NCBI Taxonomy" id="88456"/>
    <lineage>
        <taxon>Eukaryota</taxon>
        <taxon>Sar</taxon>
        <taxon>Alveolata</taxon>
        <taxon>Apicomplexa</taxon>
        <taxon>Conoidasida</taxon>
        <taxon>Coccidia</taxon>
        <taxon>Eucoccidiorida</taxon>
        <taxon>Eimeriorina</taxon>
        <taxon>Eimeriidae</taxon>
        <taxon>Cyclospora</taxon>
    </lineage>
</organism>
<evidence type="ECO:0000313" key="4">
    <source>
        <dbReference type="Proteomes" id="UP000515125"/>
    </source>
</evidence>
<feature type="domain" description="PDEase" evidence="3">
    <location>
        <begin position="1"/>
        <end position="204"/>
    </location>
</feature>